<sequence length="964" mass="102773">MNRSTTAAPLSHPEQGGGGRMPLLQRSAASRQNTKGPTPLTKSASAPRRASLSLSGPAPGQGNSNQQIPQHANAGAGTGAPPPTLVLPPASVPVQHHSVTMQTDRQGANPQRALLLPNQSPGLSPSPENSASAMRRRSSTYAAFGSNDLQASGVQGGGRRGSVVAPGGRRGSMHGALQQGLPRRKSRQQRHSRNSIISMNGGGEDTVVTRTMHSMLESLGRTDALLVEHEQWEARMRQLEEENAGFEEQAKEASKALEPPQRRRQAQISRLLKDLARTFNSNARRQSTEVHGHGGRRASLTGGSLIGGVETKSSQSPEEANENDQNVLELISNVEENSDRVGLLLKRLEKLVGTFTDVCEQNQPDPEAAARQEREKMSKRRSKYTQSDPMITMMGMREKKDGEEDALGDDDAQFLDKLKTIRDDNRSVLLEKNKRGADAPDAHLRIFTKGHLELAVRRRQAELEQKIQEMEESKRACEELRSKLIGSPIVRCVIDSPTVAFSMPSSEALLLSEGAGAPVHQATIEGPVDVVNDCLTRLTLLSSPSKSTRAPSGDSPSPDSSSASASSAAAAAGVASPSPTSKRGGGGGTPKRRETGVGEAVGETADSAAKRVPVSESSGNGNVAPPEGVKMVPFSVSFQVIGLDGLPSRYAHPAHLLPVPAPLDSDTDLSNASSGSEEEGQVVKLQRVRLDWIHDVWLGWGIGGGSSHSPLYFSQANALQSKLLHAFQRSPETQFMAPLLPHICALYLVDALAAMHRDLLRELGTTTALPIIKRNRKKGSKMQLGGRGTPGVFSDGGVEADEESRRNAQQRARAALKSSASLNSSKGAVSIASQKLLKHFASVVQKRAGGASGGGPMEEEEEAKGGEAAEGGGNFDFHRPKDVGAGKFRLSEKQIQEDWAAQVPPPDPPQRTEMEALLPKRKGGELAATEKGDGGGERGRQSRTGLLQALKQSKQLATFDNVQV</sequence>
<proteinExistence type="predicted"/>
<feature type="region of interest" description="Disordered" evidence="2">
    <location>
        <begin position="280"/>
        <end position="323"/>
    </location>
</feature>
<feature type="region of interest" description="Disordered" evidence="2">
    <location>
        <begin position="898"/>
        <end position="944"/>
    </location>
</feature>
<name>A0A0G4H4Y6_9ALVE</name>
<reference evidence="3" key="1">
    <citation type="submission" date="2014-11" db="EMBL/GenBank/DDBJ databases">
        <authorList>
            <person name="Otto D Thomas"/>
            <person name="Naeem Raeece"/>
        </authorList>
    </citation>
    <scope>NUCLEOTIDE SEQUENCE</scope>
</reference>
<feature type="compositionally biased region" description="Polar residues" evidence="2">
    <location>
        <begin position="117"/>
        <end position="132"/>
    </location>
</feature>
<feature type="compositionally biased region" description="Low complexity" evidence="2">
    <location>
        <begin position="43"/>
        <end position="55"/>
    </location>
</feature>
<evidence type="ECO:0000313" key="3">
    <source>
        <dbReference type="EMBL" id="CEM38855.1"/>
    </source>
</evidence>
<feature type="compositionally biased region" description="Low complexity" evidence="2">
    <location>
        <begin position="550"/>
        <end position="582"/>
    </location>
</feature>
<feature type="compositionally biased region" description="Basic residues" evidence="2">
    <location>
        <begin position="182"/>
        <end position="193"/>
    </location>
</feature>
<organism evidence="3">
    <name type="scientific">Chromera velia CCMP2878</name>
    <dbReference type="NCBI Taxonomy" id="1169474"/>
    <lineage>
        <taxon>Eukaryota</taxon>
        <taxon>Sar</taxon>
        <taxon>Alveolata</taxon>
        <taxon>Colpodellida</taxon>
        <taxon>Chromeraceae</taxon>
        <taxon>Chromera</taxon>
    </lineage>
</organism>
<feature type="region of interest" description="Disordered" evidence="2">
    <location>
        <begin position="113"/>
        <end position="205"/>
    </location>
</feature>
<feature type="region of interest" description="Disordered" evidence="2">
    <location>
        <begin position="777"/>
        <end position="811"/>
    </location>
</feature>
<protein>
    <submittedName>
        <fullName evidence="3">Uncharacterized protein</fullName>
    </submittedName>
</protein>
<dbReference type="EMBL" id="CDMZ01001885">
    <property type="protein sequence ID" value="CEM38855.1"/>
    <property type="molecule type" value="Genomic_DNA"/>
</dbReference>
<feature type="region of interest" description="Disordered" evidence="2">
    <location>
        <begin position="243"/>
        <end position="265"/>
    </location>
</feature>
<feature type="compositionally biased region" description="Polar residues" evidence="2">
    <location>
        <begin position="27"/>
        <end position="42"/>
    </location>
</feature>
<gene>
    <name evidence="3" type="ORF">Cvel_24700</name>
</gene>
<feature type="compositionally biased region" description="Polar residues" evidence="2">
    <location>
        <begin position="311"/>
        <end position="323"/>
    </location>
</feature>
<feature type="coiled-coil region" evidence="1">
    <location>
        <begin position="453"/>
        <end position="483"/>
    </location>
</feature>
<feature type="compositionally biased region" description="Polar residues" evidence="2">
    <location>
        <begin position="61"/>
        <end position="70"/>
    </location>
</feature>
<evidence type="ECO:0000256" key="1">
    <source>
        <dbReference type="SAM" id="Coils"/>
    </source>
</evidence>
<feature type="region of interest" description="Disordered" evidence="2">
    <location>
        <begin position="847"/>
        <end position="882"/>
    </location>
</feature>
<dbReference type="AlphaFoldDB" id="A0A0G4H4Y6"/>
<feature type="non-terminal residue" evidence="3">
    <location>
        <position position="964"/>
    </location>
</feature>
<keyword evidence="1" id="KW-0175">Coiled coil</keyword>
<feature type="region of interest" description="Disordered" evidence="2">
    <location>
        <begin position="542"/>
        <end position="628"/>
    </location>
</feature>
<feature type="region of interest" description="Disordered" evidence="2">
    <location>
        <begin position="360"/>
        <end position="388"/>
    </location>
</feature>
<accession>A0A0G4H4Y6</accession>
<feature type="compositionally biased region" description="Basic and acidic residues" evidence="2">
    <location>
        <begin position="922"/>
        <end position="940"/>
    </location>
</feature>
<evidence type="ECO:0000256" key="2">
    <source>
        <dbReference type="SAM" id="MobiDB-lite"/>
    </source>
</evidence>
<feature type="region of interest" description="Disordered" evidence="2">
    <location>
        <begin position="1"/>
        <end position="90"/>
    </location>
</feature>